<evidence type="ECO:0000256" key="1">
    <source>
        <dbReference type="SAM" id="MobiDB-lite"/>
    </source>
</evidence>
<keyword evidence="2" id="KW-1185">Reference proteome</keyword>
<evidence type="ECO:0000313" key="3">
    <source>
        <dbReference type="WBParaSite" id="jg12836"/>
    </source>
</evidence>
<accession>A0A915CUS3</accession>
<feature type="compositionally biased region" description="Basic and acidic residues" evidence="1">
    <location>
        <begin position="184"/>
        <end position="201"/>
    </location>
</feature>
<feature type="compositionally biased region" description="Polar residues" evidence="1">
    <location>
        <begin position="139"/>
        <end position="150"/>
    </location>
</feature>
<dbReference type="Proteomes" id="UP000887574">
    <property type="component" value="Unplaced"/>
</dbReference>
<sequence length="201" mass="22105">MEVFNTEAPANLRPKSAKAVAVINDLLEEDNAFEIAEEELTPTQHLLIVARHFGNRGGPVSLPRPPDPDHPRRPIQLPCAGCQDDSSREKETWTRLLKPYRSICISTTWWPRLKPQPAELGAECPENSQGRLDTRLGPSPTSASQQHSIPANSASNFNGNASGMARVVGNVPADHRPASKHGSRGKDDPLRSLLEDERKRS</sequence>
<protein>
    <submittedName>
        <fullName evidence="3">Uncharacterized protein</fullName>
    </submittedName>
</protein>
<organism evidence="2 3">
    <name type="scientific">Ditylenchus dipsaci</name>
    <dbReference type="NCBI Taxonomy" id="166011"/>
    <lineage>
        <taxon>Eukaryota</taxon>
        <taxon>Metazoa</taxon>
        <taxon>Ecdysozoa</taxon>
        <taxon>Nematoda</taxon>
        <taxon>Chromadorea</taxon>
        <taxon>Rhabditida</taxon>
        <taxon>Tylenchina</taxon>
        <taxon>Tylenchomorpha</taxon>
        <taxon>Sphaerularioidea</taxon>
        <taxon>Anguinidae</taxon>
        <taxon>Anguininae</taxon>
        <taxon>Ditylenchus</taxon>
    </lineage>
</organism>
<dbReference type="WBParaSite" id="jg12836">
    <property type="protein sequence ID" value="jg12836"/>
    <property type="gene ID" value="jg12836"/>
</dbReference>
<evidence type="ECO:0000313" key="2">
    <source>
        <dbReference type="Proteomes" id="UP000887574"/>
    </source>
</evidence>
<feature type="compositionally biased region" description="Low complexity" evidence="1">
    <location>
        <begin position="151"/>
        <end position="165"/>
    </location>
</feature>
<name>A0A915CUS3_9BILA</name>
<feature type="region of interest" description="Disordered" evidence="1">
    <location>
        <begin position="120"/>
        <end position="201"/>
    </location>
</feature>
<proteinExistence type="predicted"/>
<reference evidence="3" key="1">
    <citation type="submission" date="2022-11" db="UniProtKB">
        <authorList>
            <consortium name="WormBaseParasite"/>
        </authorList>
    </citation>
    <scope>IDENTIFICATION</scope>
</reference>
<dbReference type="AlphaFoldDB" id="A0A915CUS3"/>